<comment type="caution">
    <text evidence="2">The sequence shown here is derived from an EMBL/GenBank/DDBJ whole genome shotgun (WGS) entry which is preliminary data.</text>
</comment>
<proteinExistence type="predicted"/>
<dbReference type="AlphaFoldDB" id="A0AAV7J7L2"/>
<reference evidence="2 3" key="1">
    <citation type="journal article" date="2021" name="J. Hered.">
        <title>A chromosome-level genome assembly of the parasitoid wasp, Cotesia glomerata (Hymenoptera: Braconidae).</title>
        <authorList>
            <person name="Pinto B.J."/>
            <person name="Weis J.J."/>
            <person name="Gamble T."/>
            <person name="Ode P.J."/>
            <person name="Paul R."/>
            <person name="Zaspel J.M."/>
        </authorList>
    </citation>
    <scope>NUCLEOTIDE SEQUENCE [LARGE SCALE GENOMIC DNA]</scope>
    <source>
        <strain evidence="2">CgM1</strain>
    </source>
</reference>
<dbReference type="EMBL" id="JAHXZJ010000001">
    <property type="protein sequence ID" value="KAH0567703.1"/>
    <property type="molecule type" value="Genomic_DNA"/>
</dbReference>
<evidence type="ECO:0000256" key="1">
    <source>
        <dbReference type="SAM" id="MobiDB-lite"/>
    </source>
</evidence>
<accession>A0AAV7J7L2</accession>
<feature type="region of interest" description="Disordered" evidence="1">
    <location>
        <begin position="62"/>
        <end position="82"/>
    </location>
</feature>
<organism evidence="2 3">
    <name type="scientific">Cotesia glomerata</name>
    <name type="common">Lepidopteran parasitic wasp</name>
    <name type="synonym">Apanteles glomeratus</name>
    <dbReference type="NCBI Taxonomy" id="32391"/>
    <lineage>
        <taxon>Eukaryota</taxon>
        <taxon>Metazoa</taxon>
        <taxon>Ecdysozoa</taxon>
        <taxon>Arthropoda</taxon>
        <taxon>Hexapoda</taxon>
        <taxon>Insecta</taxon>
        <taxon>Pterygota</taxon>
        <taxon>Neoptera</taxon>
        <taxon>Endopterygota</taxon>
        <taxon>Hymenoptera</taxon>
        <taxon>Apocrita</taxon>
        <taxon>Ichneumonoidea</taxon>
        <taxon>Braconidae</taxon>
        <taxon>Microgastrinae</taxon>
        <taxon>Cotesia</taxon>
    </lineage>
</organism>
<keyword evidence="3" id="KW-1185">Reference proteome</keyword>
<protein>
    <submittedName>
        <fullName evidence="2">Uncharacterized protein</fullName>
    </submittedName>
</protein>
<name>A0AAV7J7L2_COTGL</name>
<dbReference type="Proteomes" id="UP000826195">
    <property type="component" value="Unassembled WGS sequence"/>
</dbReference>
<evidence type="ECO:0000313" key="2">
    <source>
        <dbReference type="EMBL" id="KAH0567703.1"/>
    </source>
</evidence>
<gene>
    <name evidence="2" type="ORF">KQX54_011937</name>
</gene>
<sequence>MRERVSVRVAVGRFSISSLSAAIHQDFGAQTCFITVSLKLLSYDSISRFALVNQSVNPGMKPQIPRAHLPNPSKPIASWMHA</sequence>
<evidence type="ECO:0000313" key="3">
    <source>
        <dbReference type="Proteomes" id="UP000826195"/>
    </source>
</evidence>